<evidence type="ECO:0000256" key="1">
    <source>
        <dbReference type="ARBA" id="ARBA00006700"/>
    </source>
</evidence>
<dbReference type="GO" id="GO:0005840">
    <property type="term" value="C:ribosome"/>
    <property type="evidence" value="ECO:0007669"/>
    <property type="project" value="UniProtKB-KW"/>
</dbReference>
<comment type="similarity">
    <text evidence="1 4">Belongs to the universal ribosomal protein uL23 family.</text>
</comment>
<evidence type="ECO:0000256" key="3">
    <source>
        <dbReference type="ARBA" id="ARBA00023274"/>
    </source>
</evidence>
<accession>A0A1G1XP07</accession>
<dbReference type="InterPro" id="IPR013025">
    <property type="entry name" value="Ribosomal_uL23-like"/>
</dbReference>
<dbReference type="GO" id="GO:0019843">
    <property type="term" value="F:rRNA binding"/>
    <property type="evidence" value="ECO:0007669"/>
    <property type="project" value="UniProtKB-UniRule"/>
</dbReference>
<gene>
    <name evidence="4" type="primary">rplW</name>
    <name evidence="5" type="ORF">A2Y67_04030</name>
</gene>
<dbReference type="Gene3D" id="3.30.70.330">
    <property type="match status" value="1"/>
</dbReference>
<name>A0A1G1XP07_9BACT</name>
<proteinExistence type="inferred from homology"/>
<dbReference type="GO" id="GO:0006412">
    <property type="term" value="P:translation"/>
    <property type="evidence" value="ECO:0007669"/>
    <property type="project" value="UniProtKB-UniRule"/>
</dbReference>
<dbReference type="InterPro" id="IPR012678">
    <property type="entry name" value="Ribosomal_uL23/eL15/eS24_sf"/>
</dbReference>
<sequence length="100" mass="11442">MKKAGSEKSFQILIKPLITEKATNLVALNKYAFKVKKTANRIEVKKAIRDLYGVEPIKVNIINERGKRIIYGRVKGKKSNWKKAIITLNPKDKLEIYEGV</sequence>
<dbReference type="EMBL" id="MHIA01000024">
    <property type="protein sequence ID" value="OGY41692.1"/>
    <property type="molecule type" value="Genomic_DNA"/>
</dbReference>
<comment type="caution">
    <text evidence="5">The sequence shown here is derived from an EMBL/GenBank/DDBJ whole genome shotgun (WGS) entry which is preliminary data.</text>
</comment>
<evidence type="ECO:0000313" key="5">
    <source>
        <dbReference type="EMBL" id="OGY41692.1"/>
    </source>
</evidence>
<dbReference type="AlphaFoldDB" id="A0A1G1XP07"/>
<evidence type="ECO:0000313" key="6">
    <source>
        <dbReference type="Proteomes" id="UP000176260"/>
    </source>
</evidence>
<dbReference type="Pfam" id="PF00276">
    <property type="entry name" value="Ribosomal_L23"/>
    <property type="match status" value="1"/>
</dbReference>
<keyword evidence="3 4" id="KW-0687">Ribonucleoprotein</keyword>
<dbReference type="GO" id="GO:1990904">
    <property type="term" value="C:ribonucleoprotein complex"/>
    <property type="evidence" value="ECO:0007669"/>
    <property type="project" value="UniProtKB-KW"/>
</dbReference>
<dbReference type="NCBIfam" id="NF004363">
    <property type="entry name" value="PRK05738.2-4"/>
    <property type="match status" value="1"/>
</dbReference>
<keyword evidence="4" id="KW-0699">rRNA-binding</keyword>
<comment type="subunit">
    <text evidence="4">Part of the 50S ribosomal subunit. Contacts protein L29, and trigger factor when it is bound to the ribosome.</text>
</comment>
<dbReference type="PANTHER" id="PTHR11620">
    <property type="entry name" value="60S RIBOSOMAL PROTEIN L23A"/>
    <property type="match status" value="1"/>
</dbReference>
<dbReference type="SUPFAM" id="SSF54189">
    <property type="entry name" value="Ribosomal proteins S24e, L23 and L15e"/>
    <property type="match status" value="1"/>
</dbReference>
<reference evidence="5 6" key="1">
    <citation type="journal article" date="2016" name="Nat. Commun.">
        <title>Thousands of microbial genomes shed light on interconnected biogeochemical processes in an aquifer system.</title>
        <authorList>
            <person name="Anantharaman K."/>
            <person name="Brown C.T."/>
            <person name="Hug L.A."/>
            <person name="Sharon I."/>
            <person name="Castelle C.J."/>
            <person name="Probst A.J."/>
            <person name="Thomas B.C."/>
            <person name="Singh A."/>
            <person name="Wilkins M.J."/>
            <person name="Karaoz U."/>
            <person name="Brodie E.L."/>
            <person name="Williams K.H."/>
            <person name="Hubbard S.S."/>
            <person name="Banfield J.F."/>
        </authorList>
    </citation>
    <scope>NUCLEOTIDE SEQUENCE [LARGE SCALE GENOMIC DNA]</scope>
</reference>
<keyword evidence="2 4" id="KW-0689">Ribosomal protein</keyword>
<evidence type="ECO:0000256" key="2">
    <source>
        <dbReference type="ARBA" id="ARBA00022980"/>
    </source>
</evidence>
<evidence type="ECO:0000256" key="4">
    <source>
        <dbReference type="HAMAP-Rule" id="MF_01369"/>
    </source>
</evidence>
<dbReference type="HAMAP" id="MF_01369_B">
    <property type="entry name" value="Ribosomal_uL23_B"/>
    <property type="match status" value="1"/>
</dbReference>
<protein>
    <recommendedName>
        <fullName evidence="4">Large ribosomal subunit protein uL23</fullName>
    </recommendedName>
</protein>
<keyword evidence="4" id="KW-0694">RNA-binding</keyword>
<dbReference type="InterPro" id="IPR012677">
    <property type="entry name" value="Nucleotide-bd_a/b_plait_sf"/>
</dbReference>
<dbReference type="Proteomes" id="UP000176260">
    <property type="component" value="Unassembled WGS sequence"/>
</dbReference>
<organism evidence="5 6">
    <name type="scientific">Candidatus Buchananbacteria bacterium RBG_13_39_9</name>
    <dbReference type="NCBI Taxonomy" id="1797531"/>
    <lineage>
        <taxon>Bacteria</taxon>
        <taxon>Candidatus Buchananiibacteriota</taxon>
    </lineage>
</organism>
<dbReference type="GO" id="GO:0003735">
    <property type="term" value="F:structural constituent of ribosome"/>
    <property type="evidence" value="ECO:0007669"/>
    <property type="project" value="InterPro"/>
</dbReference>
<comment type="function">
    <text evidence="4">One of the early assembly proteins it binds 23S rRNA. One of the proteins that surrounds the polypeptide exit tunnel on the outside of the ribosome. Forms the main docking site for trigger factor binding to the ribosome.</text>
</comment>